<dbReference type="InterPro" id="IPR003399">
    <property type="entry name" value="Mce/MlaD"/>
</dbReference>
<proteinExistence type="predicted"/>
<sequence>MKIAAALLAGLLLGYFLPVLFKEQPEPSHYTILLDDAGQLSEGSEVTYLGVTIGTVTEVLLQENQPAVKIQLEENAPLINEADAFHLVTASLLGDRQLTITPGKSAGKHLPHGSTITAKEPNVDISPFLKDPSSYIDLFTALSKLPESQRKDAIQQCQELLKNQKP</sequence>
<dbReference type="Pfam" id="PF02470">
    <property type="entry name" value="MlaD"/>
    <property type="match status" value="1"/>
</dbReference>
<dbReference type="InterPro" id="IPR052336">
    <property type="entry name" value="MlaD_Phospholipid_Transporter"/>
</dbReference>
<comment type="caution">
    <text evidence="2">The sequence shown here is derived from an EMBL/GenBank/DDBJ whole genome shotgun (WGS) entry which is preliminary data.</text>
</comment>
<gene>
    <name evidence="2" type="ORF">Rhal01_01307</name>
</gene>
<feature type="domain" description="Mce/MlaD" evidence="1">
    <location>
        <begin position="28"/>
        <end position="103"/>
    </location>
</feature>
<dbReference type="PANTHER" id="PTHR33371">
    <property type="entry name" value="INTERMEMBRANE PHOSPHOLIPID TRANSPORT SYSTEM BINDING PROTEIN MLAD-RELATED"/>
    <property type="match status" value="1"/>
</dbReference>
<dbReference type="Proteomes" id="UP001424741">
    <property type="component" value="Unassembled WGS sequence"/>
</dbReference>
<accession>A0ABP9UXK8</accession>
<protein>
    <recommendedName>
        <fullName evidence="1">Mce/MlaD domain-containing protein</fullName>
    </recommendedName>
</protein>
<organism evidence="2 3">
    <name type="scientific">Rubritalea halochordaticola</name>
    <dbReference type="NCBI Taxonomy" id="714537"/>
    <lineage>
        <taxon>Bacteria</taxon>
        <taxon>Pseudomonadati</taxon>
        <taxon>Verrucomicrobiota</taxon>
        <taxon>Verrucomicrobiia</taxon>
        <taxon>Verrucomicrobiales</taxon>
        <taxon>Rubritaleaceae</taxon>
        <taxon>Rubritalea</taxon>
    </lineage>
</organism>
<keyword evidence="3" id="KW-1185">Reference proteome</keyword>
<dbReference type="RefSeq" id="WP_346187975.1">
    <property type="nucleotide sequence ID" value="NZ_BAABRL010000003.1"/>
</dbReference>
<evidence type="ECO:0000313" key="3">
    <source>
        <dbReference type="Proteomes" id="UP001424741"/>
    </source>
</evidence>
<dbReference type="EMBL" id="BAABRL010000003">
    <property type="protein sequence ID" value="GAA5495135.1"/>
    <property type="molecule type" value="Genomic_DNA"/>
</dbReference>
<evidence type="ECO:0000313" key="2">
    <source>
        <dbReference type="EMBL" id="GAA5495135.1"/>
    </source>
</evidence>
<name>A0ABP9UXK8_9BACT</name>
<reference evidence="2 3" key="1">
    <citation type="submission" date="2024-02" db="EMBL/GenBank/DDBJ databases">
        <title>Rubritalea halochordaticola NBRC 107102.</title>
        <authorList>
            <person name="Ichikawa N."/>
            <person name="Katano-Makiyama Y."/>
            <person name="Hidaka K."/>
        </authorList>
    </citation>
    <scope>NUCLEOTIDE SEQUENCE [LARGE SCALE GENOMIC DNA]</scope>
    <source>
        <strain evidence="2 3">NBRC 107102</strain>
    </source>
</reference>
<evidence type="ECO:0000259" key="1">
    <source>
        <dbReference type="Pfam" id="PF02470"/>
    </source>
</evidence>
<dbReference type="PANTHER" id="PTHR33371:SF4">
    <property type="entry name" value="INTERMEMBRANE PHOSPHOLIPID TRANSPORT SYSTEM BINDING PROTEIN MLAD"/>
    <property type="match status" value="1"/>
</dbReference>